<organism evidence="12 13">
    <name type="scientific">Caenispirillum salinarum AK4</name>
    <dbReference type="NCBI Taxonomy" id="1238182"/>
    <lineage>
        <taxon>Bacteria</taxon>
        <taxon>Pseudomonadati</taxon>
        <taxon>Pseudomonadota</taxon>
        <taxon>Alphaproteobacteria</taxon>
        <taxon>Rhodospirillales</taxon>
        <taxon>Novispirillaceae</taxon>
        <taxon>Caenispirillum</taxon>
    </lineage>
</organism>
<feature type="transmembrane region" description="Helical" evidence="10">
    <location>
        <begin position="479"/>
        <end position="508"/>
    </location>
</feature>
<feature type="transmembrane region" description="Helical" evidence="10">
    <location>
        <begin position="448"/>
        <end position="467"/>
    </location>
</feature>
<dbReference type="PIRSF" id="PIRSF002869">
    <property type="entry name" value="MviN"/>
    <property type="match status" value="1"/>
</dbReference>
<dbReference type="GO" id="GO:0015648">
    <property type="term" value="F:lipid-linked peptidoglycan transporter activity"/>
    <property type="evidence" value="ECO:0007669"/>
    <property type="project" value="UniProtKB-UniRule"/>
</dbReference>
<name>K9HJ08_9PROT</name>
<keyword evidence="3 10" id="KW-0812">Transmembrane</keyword>
<dbReference type="NCBIfam" id="TIGR01695">
    <property type="entry name" value="murJ_mviN"/>
    <property type="match status" value="1"/>
</dbReference>
<feature type="transmembrane region" description="Helical" evidence="10">
    <location>
        <begin position="408"/>
        <end position="428"/>
    </location>
</feature>
<dbReference type="OrthoDB" id="9816572at2"/>
<evidence type="ECO:0000256" key="8">
    <source>
        <dbReference type="ARBA" id="ARBA00060041"/>
    </source>
</evidence>
<evidence type="ECO:0000256" key="9">
    <source>
        <dbReference type="ARBA" id="ARBA00061532"/>
    </source>
</evidence>
<evidence type="ECO:0000256" key="4">
    <source>
        <dbReference type="ARBA" id="ARBA00022960"/>
    </source>
</evidence>
<feature type="transmembrane region" description="Helical" evidence="10">
    <location>
        <begin position="26"/>
        <end position="45"/>
    </location>
</feature>
<dbReference type="PANTHER" id="PTHR47019">
    <property type="entry name" value="LIPID II FLIPPASE MURJ"/>
    <property type="match status" value="1"/>
</dbReference>
<dbReference type="PATRIC" id="fig|1238182.3.peg.1989"/>
<dbReference type="Pfam" id="PF03023">
    <property type="entry name" value="MurJ"/>
    <property type="match status" value="1"/>
</dbReference>
<comment type="similarity">
    <text evidence="9 10 11">Belongs to the MurJ/MviN family.</text>
</comment>
<keyword evidence="10 11" id="KW-0813">Transport</keyword>
<feature type="transmembrane region" description="Helical" evidence="10">
    <location>
        <begin position="229"/>
        <end position="254"/>
    </location>
</feature>
<keyword evidence="6 10" id="KW-1133">Transmembrane helix</keyword>
<evidence type="ECO:0000256" key="2">
    <source>
        <dbReference type="ARBA" id="ARBA00022475"/>
    </source>
</evidence>
<dbReference type="InterPro" id="IPR004268">
    <property type="entry name" value="MurJ"/>
</dbReference>
<evidence type="ECO:0000256" key="10">
    <source>
        <dbReference type="HAMAP-Rule" id="MF_02078"/>
    </source>
</evidence>
<keyword evidence="2 10" id="KW-1003">Cell membrane</keyword>
<feature type="transmembrane region" description="Helical" evidence="10">
    <location>
        <begin position="134"/>
        <end position="151"/>
    </location>
</feature>
<dbReference type="InterPro" id="IPR051050">
    <property type="entry name" value="Lipid_II_flippase_MurJ/MviN"/>
</dbReference>
<dbReference type="GO" id="GO:0005886">
    <property type="term" value="C:plasma membrane"/>
    <property type="evidence" value="ECO:0007669"/>
    <property type="project" value="UniProtKB-SubCell"/>
</dbReference>
<evidence type="ECO:0000313" key="13">
    <source>
        <dbReference type="Proteomes" id="UP000009881"/>
    </source>
</evidence>
<accession>K9HJ08</accession>
<protein>
    <recommendedName>
        <fullName evidence="10">Probable lipid II flippase MurJ</fullName>
    </recommendedName>
</protein>
<keyword evidence="4 10" id="KW-0133">Cell shape</keyword>
<reference evidence="12 13" key="1">
    <citation type="journal article" date="2013" name="Genome Announc.">
        <title>Draft Genome Sequence of an Alphaproteobacterium, Caenispirillum salinarum AK4(T), Isolated from a Solar Saltern.</title>
        <authorList>
            <person name="Khatri I."/>
            <person name="Singh A."/>
            <person name="Korpole S."/>
            <person name="Pinnaka A.K."/>
            <person name="Subramanian S."/>
        </authorList>
    </citation>
    <scope>NUCLEOTIDE SEQUENCE [LARGE SCALE GENOMIC DNA]</scope>
    <source>
        <strain evidence="12 13">AK4</strain>
    </source>
</reference>
<keyword evidence="5 10" id="KW-0573">Peptidoglycan synthesis</keyword>
<evidence type="ECO:0000256" key="5">
    <source>
        <dbReference type="ARBA" id="ARBA00022984"/>
    </source>
</evidence>
<dbReference type="GO" id="GO:0009252">
    <property type="term" value="P:peptidoglycan biosynthetic process"/>
    <property type="evidence" value="ECO:0007669"/>
    <property type="project" value="UniProtKB-UniRule"/>
</dbReference>
<evidence type="ECO:0000256" key="7">
    <source>
        <dbReference type="ARBA" id="ARBA00023136"/>
    </source>
</evidence>
<dbReference type="RefSeq" id="WP_009540435.1">
    <property type="nucleotide sequence ID" value="NZ_ANHY01000008.1"/>
</dbReference>
<comment type="caution">
    <text evidence="12">The sequence shown here is derived from an EMBL/GenBank/DDBJ whole genome shotgun (WGS) entry which is preliminary data.</text>
</comment>
<dbReference type="PRINTS" id="PR01806">
    <property type="entry name" value="VIRFACTRMVIN"/>
</dbReference>
<gene>
    <name evidence="10" type="primary">murJ</name>
    <name evidence="12" type="ORF">C882_4327</name>
</gene>
<dbReference type="eggNOG" id="COG0728">
    <property type="taxonomic scope" value="Bacteria"/>
</dbReference>
<dbReference type="UniPathway" id="UPA00219"/>
<keyword evidence="13" id="KW-1185">Reference proteome</keyword>
<feature type="transmembrane region" description="Helical" evidence="10">
    <location>
        <begin position="187"/>
        <end position="208"/>
    </location>
</feature>
<keyword evidence="10" id="KW-0997">Cell inner membrane</keyword>
<dbReference type="STRING" id="1238182.C882_4327"/>
<dbReference type="EMBL" id="ANHY01000008">
    <property type="protein sequence ID" value="EKV30368.1"/>
    <property type="molecule type" value="Genomic_DNA"/>
</dbReference>
<feature type="transmembrane region" description="Helical" evidence="10">
    <location>
        <begin position="382"/>
        <end position="402"/>
    </location>
</feature>
<feature type="transmembrane region" description="Helical" evidence="10">
    <location>
        <begin position="158"/>
        <end position="181"/>
    </location>
</feature>
<feature type="transmembrane region" description="Helical" evidence="10">
    <location>
        <begin position="313"/>
        <end position="337"/>
    </location>
</feature>
<dbReference type="AlphaFoldDB" id="K9HJ08"/>
<sequence length="525" mass="54792">MSLFRAVATVGGFTLLSRITGFARDILIAGFLGAGTVADTFFVAFKFPNLFRRLFAEGAVAAAFVPLYSQTLEKEGAAEAHLFARRAFTVLGLVLAVFVGLMQLVMPWAIYAFAPGFDAVPGKMELAEDLTRITFPYLLLISLCALLSGVLNSLGRFAAAAATPVLLNLVMMGGLLALHQYTATPGHALAIAVAAAGVIQLLWLIVACRRAGVRIHLVRPTLSPRIKLLARRVVPVAFGAGLYQISLLVDTILASLVSDGAVSYLYYADRINQLPLGVVGTAIGTALLPLLARQIAAGNTEAAHYNQNRAIEASLLFTIPAMSGLIVIAHPIVTALFQRGAFGPLEAAATSGALAAFAVGLPAFVLIKVLSPGFFAREDTKTPVWCAGAGMVVNVVLNLILMQVLGHVGIALATGLAAWVNGGALAVILHRRGHFAPDARLKSRLPRIMGASAVMAGAVWAANRWLVPELPVEGLGAGVPSIVALVALLAVGAGSFTVAAFAMGATSLSDIKGMIRPRRAAQPGE</sequence>
<dbReference type="GO" id="GO:0034204">
    <property type="term" value="P:lipid translocation"/>
    <property type="evidence" value="ECO:0007669"/>
    <property type="project" value="TreeGrafter"/>
</dbReference>
<keyword evidence="10 11" id="KW-0961">Cell wall biogenesis/degradation</keyword>
<comment type="pathway">
    <text evidence="10">Cell wall biogenesis; peptidoglycan biosynthesis.</text>
</comment>
<evidence type="ECO:0000256" key="3">
    <source>
        <dbReference type="ARBA" id="ARBA00022692"/>
    </source>
</evidence>
<evidence type="ECO:0000256" key="11">
    <source>
        <dbReference type="PIRNR" id="PIRNR002869"/>
    </source>
</evidence>
<feature type="transmembrane region" description="Helical" evidence="10">
    <location>
        <begin position="90"/>
        <end position="114"/>
    </location>
</feature>
<comment type="function">
    <text evidence="8 10 11">Involved in peptidoglycan biosynthesis. Transports lipid-linked peptidoglycan precursors from the inner to the outer leaflet of the cytoplasmic membrane.</text>
</comment>
<proteinExistence type="inferred from homology"/>
<feature type="transmembrane region" description="Helical" evidence="10">
    <location>
        <begin position="349"/>
        <end position="370"/>
    </location>
</feature>
<feature type="transmembrane region" description="Helical" evidence="10">
    <location>
        <begin position="274"/>
        <end position="292"/>
    </location>
</feature>
<comment type="subcellular location">
    <subcellularLocation>
        <location evidence="10">Cell inner membrane</location>
        <topology evidence="10">Multi-pass membrane protein</topology>
    </subcellularLocation>
    <subcellularLocation>
        <location evidence="1">Cell membrane</location>
        <topology evidence="1">Multi-pass membrane protein</topology>
    </subcellularLocation>
</comment>
<dbReference type="Proteomes" id="UP000009881">
    <property type="component" value="Unassembled WGS sequence"/>
</dbReference>
<dbReference type="GO" id="GO:0071555">
    <property type="term" value="P:cell wall organization"/>
    <property type="evidence" value="ECO:0007669"/>
    <property type="project" value="UniProtKB-UniRule"/>
</dbReference>
<evidence type="ECO:0000256" key="1">
    <source>
        <dbReference type="ARBA" id="ARBA00004651"/>
    </source>
</evidence>
<evidence type="ECO:0000256" key="6">
    <source>
        <dbReference type="ARBA" id="ARBA00022989"/>
    </source>
</evidence>
<evidence type="ECO:0000313" key="12">
    <source>
        <dbReference type="EMBL" id="EKV30368.1"/>
    </source>
</evidence>
<dbReference type="HAMAP" id="MF_02078">
    <property type="entry name" value="MurJ_MviN"/>
    <property type="match status" value="1"/>
</dbReference>
<dbReference type="CDD" id="cd13123">
    <property type="entry name" value="MATE_MurJ_like"/>
    <property type="match status" value="1"/>
</dbReference>
<dbReference type="GO" id="GO:0008360">
    <property type="term" value="P:regulation of cell shape"/>
    <property type="evidence" value="ECO:0007669"/>
    <property type="project" value="UniProtKB-UniRule"/>
</dbReference>
<keyword evidence="7 10" id="KW-0472">Membrane</keyword>
<dbReference type="PANTHER" id="PTHR47019:SF1">
    <property type="entry name" value="LIPID II FLIPPASE MURJ"/>
    <property type="match status" value="1"/>
</dbReference>